<dbReference type="WBParaSite" id="L893_g23364.t1">
    <property type="protein sequence ID" value="L893_g23364.t1"/>
    <property type="gene ID" value="L893_g23364"/>
</dbReference>
<reference evidence="2" key="1">
    <citation type="submission" date="2016-11" db="UniProtKB">
        <authorList>
            <consortium name="WormBaseParasite"/>
        </authorList>
    </citation>
    <scope>IDENTIFICATION</scope>
</reference>
<keyword evidence="1" id="KW-1185">Reference proteome</keyword>
<dbReference type="Proteomes" id="UP000095287">
    <property type="component" value="Unplaced"/>
</dbReference>
<sequence>MNDEGDDSLCANARSDLQWVAFLTKKWHLYWRSLDLAHQANYDLRDLEGSVAYVTTKVNFFGKVSPKQVINFATKKKHQSFKKFARPGKVKDEKSQFWILSSPRYRPFTFALKATPPRTKPVRLKAARERAIPRDWKTSLPNCVPLSALGERLSDRGLFPHVESTTVA</sequence>
<name>A0A1I7Z6C0_9BILA</name>
<accession>A0A1I7Z6C0</accession>
<evidence type="ECO:0000313" key="1">
    <source>
        <dbReference type="Proteomes" id="UP000095287"/>
    </source>
</evidence>
<evidence type="ECO:0000313" key="2">
    <source>
        <dbReference type="WBParaSite" id="L893_g23364.t1"/>
    </source>
</evidence>
<dbReference type="AlphaFoldDB" id="A0A1I7Z6C0"/>
<protein>
    <submittedName>
        <fullName evidence="2">PH domain-containing protein</fullName>
    </submittedName>
</protein>
<proteinExistence type="predicted"/>
<organism evidence="1 2">
    <name type="scientific">Steinernema glaseri</name>
    <dbReference type="NCBI Taxonomy" id="37863"/>
    <lineage>
        <taxon>Eukaryota</taxon>
        <taxon>Metazoa</taxon>
        <taxon>Ecdysozoa</taxon>
        <taxon>Nematoda</taxon>
        <taxon>Chromadorea</taxon>
        <taxon>Rhabditida</taxon>
        <taxon>Tylenchina</taxon>
        <taxon>Panagrolaimomorpha</taxon>
        <taxon>Strongyloidoidea</taxon>
        <taxon>Steinernematidae</taxon>
        <taxon>Steinernema</taxon>
    </lineage>
</organism>